<evidence type="ECO:0000256" key="2">
    <source>
        <dbReference type="ARBA" id="ARBA00022723"/>
    </source>
</evidence>
<evidence type="ECO:0000256" key="8">
    <source>
        <dbReference type="PROSITE-ProRule" id="PRU00042"/>
    </source>
</evidence>
<keyword evidence="11" id="KW-1185">Reference proteome</keyword>
<dbReference type="Pfam" id="PF13912">
    <property type="entry name" value="zf-C2H2_6"/>
    <property type="match status" value="1"/>
</dbReference>
<feature type="domain" description="C2H2-type" evidence="9">
    <location>
        <begin position="81"/>
        <end position="108"/>
    </location>
</feature>
<keyword evidence="3 8" id="KW-0863">Zinc-finger</keyword>
<name>A0A9D4ZLV1_ADICA</name>
<organism evidence="10 11">
    <name type="scientific">Adiantum capillus-veneris</name>
    <name type="common">Maidenhair fern</name>
    <dbReference type="NCBI Taxonomy" id="13818"/>
    <lineage>
        <taxon>Eukaryota</taxon>
        <taxon>Viridiplantae</taxon>
        <taxon>Streptophyta</taxon>
        <taxon>Embryophyta</taxon>
        <taxon>Tracheophyta</taxon>
        <taxon>Polypodiopsida</taxon>
        <taxon>Polypodiidae</taxon>
        <taxon>Polypodiales</taxon>
        <taxon>Pteridineae</taxon>
        <taxon>Pteridaceae</taxon>
        <taxon>Vittarioideae</taxon>
        <taxon>Adiantum</taxon>
    </lineage>
</organism>
<dbReference type="SUPFAM" id="SSF57667">
    <property type="entry name" value="beta-beta-alpha zinc fingers"/>
    <property type="match status" value="1"/>
</dbReference>
<comment type="subcellular location">
    <subcellularLocation>
        <location evidence="1">Nucleus</location>
    </subcellularLocation>
</comment>
<dbReference type="PROSITE" id="PS50157">
    <property type="entry name" value="ZINC_FINGER_C2H2_2"/>
    <property type="match status" value="1"/>
</dbReference>
<evidence type="ECO:0000259" key="9">
    <source>
        <dbReference type="PROSITE" id="PS50157"/>
    </source>
</evidence>
<dbReference type="InterPro" id="IPR036236">
    <property type="entry name" value="Znf_C2H2_sf"/>
</dbReference>
<gene>
    <name evidence="10" type="ORF">GOP47_0006248</name>
</gene>
<dbReference type="InterPro" id="IPR052426">
    <property type="entry name" value="Plant_dev_regulator"/>
</dbReference>
<keyword evidence="6" id="KW-0804">Transcription</keyword>
<dbReference type="PROSITE" id="PS00028">
    <property type="entry name" value="ZINC_FINGER_C2H2_1"/>
    <property type="match status" value="1"/>
</dbReference>
<evidence type="ECO:0000256" key="6">
    <source>
        <dbReference type="ARBA" id="ARBA00023163"/>
    </source>
</evidence>
<dbReference type="Proteomes" id="UP000886520">
    <property type="component" value="Chromosome 6"/>
</dbReference>
<dbReference type="EMBL" id="JABFUD020000006">
    <property type="protein sequence ID" value="KAI5078577.1"/>
    <property type="molecule type" value="Genomic_DNA"/>
</dbReference>
<dbReference type="InterPro" id="IPR013087">
    <property type="entry name" value="Znf_C2H2_type"/>
</dbReference>
<sequence>MLFSADSKKPHACPLKTTTTNEKIYAMLTTPYRTCPAGHHHEIANEIRNAREVMSSENIDTEARAFEEDLRRMSNWPPRSYRCSFCQRLFTSAQALGGHMNIHRRDRALNLLNIAADANAGSPSCISVSASESLSSALHEASTSVNFKDIDSAEYSRCCCASDVSSVCAKSLDAHTFSCRSAGDAGSNHGVCQAHYDDSVAFSSCGKETFPENGLIPPAAEAFLQALPALHRERSRSLLLATASKRRTKSASKCYMLQQPAKLCLKMLPRTDRSAFNCKFLKYDNTRSLLKDTLSSCSINIDLELRLGPKRAA</sequence>
<dbReference type="OrthoDB" id="1708403at2759"/>
<dbReference type="SMART" id="SM00355">
    <property type="entry name" value="ZnF_C2H2"/>
    <property type="match status" value="1"/>
</dbReference>
<dbReference type="PANTHER" id="PTHR45801:SF110">
    <property type="entry name" value="TRANSCRIPTIONAL REGULATOR SUPERMAN"/>
    <property type="match status" value="1"/>
</dbReference>
<proteinExistence type="predicted"/>
<evidence type="ECO:0000256" key="5">
    <source>
        <dbReference type="ARBA" id="ARBA00023015"/>
    </source>
</evidence>
<dbReference type="GO" id="GO:0005634">
    <property type="term" value="C:nucleus"/>
    <property type="evidence" value="ECO:0007669"/>
    <property type="project" value="UniProtKB-SubCell"/>
</dbReference>
<evidence type="ECO:0000256" key="1">
    <source>
        <dbReference type="ARBA" id="ARBA00004123"/>
    </source>
</evidence>
<evidence type="ECO:0000313" key="11">
    <source>
        <dbReference type="Proteomes" id="UP000886520"/>
    </source>
</evidence>
<evidence type="ECO:0000256" key="4">
    <source>
        <dbReference type="ARBA" id="ARBA00022833"/>
    </source>
</evidence>
<dbReference type="PANTHER" id="PTHR45801">
    <property type="entry name" value="OS07G0101800 PROTEIN"/>
    <property type="match status" value="1"/>
</dbReference>
<protein>
    <recommendedName>
        <fullName evidence="9">C2H2-type domain-containing protein</fullName>
    </recommendedName>
</protein>
<reference evidence="10" key="1">
    <citation type="submission" date="2021-01" db="EMBL/GenBank/DDBJ databases">
        <title>Adiantum capillus-veneris genome.</title>
        <authorList>
            <person name="Fang Y."/>
            <person name="Liao Q."/>
        </authorList>
    </citation>
    <scope>NUCLEOTIDE SEQUENCE</scope>
    <source>
        <strain evidence="10">H3</strain>
        <tissue evidence="10">Leaf</tissue>
    </source>
</reference>
<comment type="caution">
    <text evidence="10">The sequence shown here is derived from an EMBL/GenBank/DDBJ whole genome shotgun (WGS) entry which is preliminary data.</text>
</comment>
<keyword evidence="7" id="KW-0539">Nucleus</keyword>
<keyword evidence="5" id="KW-0805">Transcription regulation</keyword>
<evidence type="ECO:0000256" key="3">
    <source>
        <dbReference type="ARBA" id="ARBA00022771"/>
    </source>
</evidence>
<evidence type="ECO:0000313" key="10">
    <source>
        <dbReference type="EMBL" id="KAI5078577.1"/>
    </source>
</evidence>
<accession>A0A9D4ZLV1</accession>
<keyword evidence="2" id="KW-0479">Metal-binding</keyword>
<dbReference type="GO" id="GO:0008270">
    <property type="term" value="F:zinc ion binding"/>
    <property type="evidence" value="ECO:0007669"/>
    <property type="project" value="UniProtKB-KW"/>
</dbReference>
<dbReference type="AlphaFoldDB" id="A0A9D4ZLV1"/>
<keyword evidence="4" id="KW-0862">Zinc</keyword>
<dbReference type="Gene3D" id="3.30.160.60">
    <property type="entry name" value="Classic Zinc Finger"/>
    <property type="match status" value="1"/>
</dbReference>
<evidence type="ECO:0000256" key="7">
    <source>
        <dbReference type="ARBA" id="ARBA00023242"/>
    </source>
</evidence>